<dbReference type="EMBL" id="WOTW01000001">
    <property type="protein sequence ID" value="MUP36335.1"/>
    <property type="molecule type" value="Genomic_DNA"/>
</dbReference>
<feature type="domain" description="Deacetylase PdaC" evidence="1">
    <location>
        <begin position="50"/>
        <end position="136"/>
    </location>
</feature>
<reference evidence="2 5" key="2">
    <citation type="submission" date="2019-12" db="EMBL/GenBank/DDBJ databases">
        <title>Draft genome sequence of Labilibaculum sp. strain 44 isolated from deep waters of Black Sea.</title>
        <authorList>
            <person name="Yadav S."/>
            <person name="Villanueva L."/>
        </authorList>
    </citation>
    <scope>NUCLEOTIDE SEQUENCE [LARGE SCALE GENOMIC DNA]</scope>
    <source>
        <strain evidence="2 5">44</strain>
    </source>
</reference>
<dbReference type="AlphaFoldDB" id="A0A425YH13"/>
<reference evidence="3 4" key="1">
    <citation type="submission" date="2019-11" db="EMBL/GenBank/DDBJ databases">
        <title>Draft genome sequence of Labilibaculum sp. strain SYP isolated from Black Sea.</title>
        <authorList>
            <person name="Yadav S."/>
            <person name="Villanueva L."/>
        </authorList>
    </citation>
    <scope>NUCLEOTIDE SEQUENCE [LARGE SCALE GENOMIC DNA]</scope>
    <source>
        <strain evidence="3 4">44</strain>
    </source>
</reference>
<dbReference type="OrthoDB" id="594879at2"/>
<sequence length="237" mass="27792">MNSWDLRKRGNLLFALLILICVIEIHSCRNDLSLIVHERKISKRIKDGLFNVKYPELKYSGNNSQKVCDSINSNIKSFVNSLMKEMDFNENCEFKLERKSCGRELKIDYNLDVFDKDYISARFTIYSYQGGAHGLTYYKCFNFSVQRAEQLKLSDLLYLKQKKELQVLNKLLVKYFENPDQCFSEMPSITPDFEFFSYQNDSFIFSFSDNSLGDYVCGTAEIKIPLWELKQNGLLRL</sequence>
<evidence type="ECO:0000313" key="2">
    <source>
        <dbReference type="EMBL" id="MUP36335.1"/>
    </source>
</evidence>
<keyword evidence="4" id="KW-1185">Reference proteome</keyword>
<proteinExistence type="predicted"/>
<comment type="caution">
    <text evidence="2">The sequence shown here is derived from an EMBL/GenBank/DDBJ whole genome shotgun (WGS) entry which is preliminary data.</text>
</comment>
<gene>
    <name evidence="3" type="ORF">DWB62_000690</name>
    <name evidence="2" type="ORF">GNY23_00690</name>
</gene>
<evidence type="ECO:0000259" key="1">
    <source>
        <dbReference type="Pfam" id="PF13739"/>
    </source>
</evidence>
<dbReference type="EMBL" id="QTZN02000001">
    <property type="protein sequence ID" value="MVB05540.1"/>
    <property type="molecule type" value="Genomic_DNA"/>
</dbReference>
<dbReference type="Gene3D" id="3.30.565.40">
    <property type="entry name" value="Fervidobacterium nodosum Rt17-B1 like"/>
    <property type="match status" value="1"/>
</dbReference>
<dbReference type="Proteomes" id="UP000462449">
    <property type="component" value="Unassembled WGS sequence"/>
</dbReference>
<organism evidence="2 5">
    <name type="scientific">Labilibaculum euxinus</name>
    <dbReference type="NCBI Taxonomy" id="2686357"/>
    <lineage>
        <taxon>Bacteria</taxon>
        <taxon>Pseudomonadati</taxon>
        <taxon>Bacteroidota</taxon>
        <taxon>Bacteroidia</taxon>
        <taxon>Marinilabiliales</taxon>
        <taxon>Marinifilaceae</taxon>
        <taxon>Labilibaculum</taxon>
    </lineage>
</organism>
<dbReference type="InterPro" id="IPR025303">
    <property type="entry name" value="PdaC"/>
</dbReference>
<protein>
    <submittedName>
        <fullName evidence="2">DUF4163 domain-containing protein</fullName>
    </submittedName>
</protein>
<dbReference type="Proteomes" id="UP000285951">
    <property type="component" value="Unassembled WGS sequence"/>
</dbReference>
<evidence type="ECO:0000313" key="5">
    <source>
        <dbReference type="Proteomes" id="UP000462449"/>
    </source>
</evidence>
<name>A0A425YH13_9BACT</name>
<evidence type="ECO:0000313" key="4">
    <source>
        <dbReference type="Proteomes" id="UP000285951"/>
    </source>
</evidence>
<evidence type="ECO:0000313" key="3">
    <source>
        <dbReference type="EMBL" id="MVB05540.1"/>
    </source>
</evidence>
<dbReference type="Pfam" id="PF13739">
    <property type="entry name" value="PdaC"/>
    <property type="match status" value="1"/>
</dbReference>
<accession>A0A425YH13</accession>